<dbReference type="Gene3D" id="3.40.50.620">
    <property type="entry name" value="HUPs"/>
    <property type="match status" value="2"/>
</dbReference>
<evidence type="ECO:0000256" key="1">
    <source>
        <dbReference type="ARBA" id="ARBA00004496"/>
    </source>
</evidence>
<evidence type="ECO:0000256" key="6">
    <source>
        <dbReference type="ARBA" id="ARBA00022840"/>
    </source>
</evidence>
<dbReference type="PANTHER" id="PTHR37940">
    <property type="entry name" value="LYSINE--TRNA LIGASE"/>
    <property type="match status" value="1"/>
</dbReference>
<name>A0A1G2NEL8_9BACT</name>
<dbReference type="InterPro" id="IPR042078">
    <property type="entry name" value="Lys-tRNA-ligase_SC_fold"/>
</dbReference>
<dbReference type="Pfam" id="PF01921">
    <property type="entry name" value="tRNA-synt_1f"/>
    <property type="match status" value="1"/>
</dbReference>
<dbReference type="Proteomes" id="UP000176221">
    <property type="component" value="Unassembled WGS sequence"/>
</dbReference>
<evidence type="ECO:0000313" key="12">
    <source>
        <dbReference type="Proteomes" id="UP000176221"/>
    </source>
</evidence>
<sequence>MLWADSIAENAKDRFAEKIREGKPLIIRDEKTASGRVHVGSLRGVAIHGLVSEALTDLNVSNAFLFEINDFDPMDGLPVYLDQEKFRKHMGKPLCKVPSPDEKSLNYAEYFADEFIDVIKEVGFSPNFYRASEMYSSGRFNKAIEQALKKASVIRDIYKKISGTERPDSWLPISVICENCGKIGTTKATDFDGMTVRYECGNFAAWATGCGSSGRVSPFDGKAKLPWKVEWAAKFTVLDVDIEGGGKDHSTRGGAREVADAISREVYDREPPLNIPYEFFLVGGKKMSSSKGEGSSAREVASLLPPHMVRFLMAYKEPTKVIDFVPDGDTIPTLFDAFDKYAASFFAGTADDYARTIDISLPSDSAFRGKHLLPRFSLVSYLTQMPHKNIEKEIASFYETKLNLVDIQELNLREKYAKYWLSTWAPEDYKFEIQDKLPEEALLFNEMQKKTLGDLSEYFQTHNNLSGPVIHAKLHDFKSASHLSPTDFFSMIYISILGKSHGPKAGWFLSVLDRDFLIRRFKEASQQ</sequence>
<keyword evidence="7 10" id="KW-0648">Protein biosynthesis</keyword>
<feature type="short sequence motif" description="'HIGH' region" evidence="10">
    <location>
        <begin position="33"/>
        <end position="41"/>
    </location>
</feature>
<protein>
    <recommendedName>
        <fullName evidence="10">Lysine--tRNA ligase</fullName>
        <ecNumber evidence="10">6.1.1.6</ecNumber>
    </recommendedName>
    <alternativeName>
        <fullName evidence="10">Lysyl-tRNA synthetase</fullName>
        <shortName evidence="10">LysRS</shortName>
    </alternativeName>
</protein>
<dbReference type="SUPFAM" id="SSF52374">
    <property type="entry name" value="Nucleotidylyl transferase"/>
    <property type="match status" value="1"/>
</dbReference>
<dbReference type="PANTHER" id="PTHR37940:SF1">
    <property type="entry name" value="LYSINE--TRNA LIGASE"/>
    <property type="match status" value="1"/>
</dbReference>
<dbReference type="InterPro" id="IPR020751">
    <property type="entry name" value="aa-tRNA-synth_I_codon-bd_sub2"/>
</dbReference>
<dbReference type="SUPFAM" id="SSF48163">
    <property type="entry name" value="An anticodon-binding domain of class I aminoacyl-tRNA synthetases"/>
    <property type="match status" value="1"/>
</dbReference>
<evidence type="ECO:0000256" key="2">
    <source>
        <dbReference type="ARBA" id="ARBA00005594"/>
    </source>
</evidence>
<dbReference type="GO" id="GO:0006430">
    <property type="term" value="P:lysyl-tRNA aminoacylation"/>
    <property type="evidence" value="ECO:0007669"/>
    <property type="project" value="UniProtKB-UniRule"/>
</dbReference>
<reference evidence="11 12" key="1">
    <citation type="journal article" date="2016" name="Nat. Commun.">
        <title>Thousands of microbial genomes shed light on interconnected biogeochemical processes in an aquifer system.</title>
        <authorList>
            <person name="Anantharaman K."/>
            <person name="Brown C.T."/>
            <person name="Hug L.A."/>
            <person name="Sharon I."/>
            <person name="Castelle C.J."/>
            <person name="Probst A.J."/>
            <person name="Thomas B.C."/>
            <person name="Singh A."/>
            <person name="Wilkins M.J."/>
            <person name="Karaoz U."/>
            <person name="Brodie E.L."/>
            <person name="Williams K.H."/>
            <person name="Hubbard S.S."/>
            <person name="Banfield J.F."/>
        </authorList>
    </citation>
    <scope>NUCLEOTIDE SEQUENCE [LARGE SCALE GENOMIC DNA]</scope>
</reference>
<dbReference type="Gene3D" id="1.10.10.770">
    <property type="match status" value="1"/>
</dbReference>
<organism evidence="11 12">
    <name type="scientific">Candidatus Taylorbacteria bacterium RIFCSPLOWO2_01_FULL_45_15b</name>
    <dbReference type="NCBI Taxonomy" id="1802319"/>
    <lineage>
        <taxon>Bacteria</taxon>
        <taxon>Candidatus Tayloriibacteriota</taxon>
    </lineage>
</organism>
<keyword evidence="8 10" id="KW-0030">Aminoacyl-tRNA synthetase</keyword>
<dbReference type="InterPro" id="IPR008925">
    <property type="entry name" value="aa_tRNA-synth_I_cd-bd_sf"/>
</dbReference>
<evidence type="ECO:0000256" key="9">
    <source>
        <dbReference type="ARBA" id="ARBA00048573"/>
    </source>
</evidence>
<dbReference type="Gene3D" id="6.10.20.10">
    <property type="entry name" value="Lysine tRNA ligase, stem contact fold domain"/>
    <property type="match status" value="1"/>
</dbReference>
<dbReference type="NCBIfam" id="TIGR00467">
    <property type="entry name" value="lysS_arch"/>
    <property type="match status" value="1"/>
</dbReference>
<keyword evidence="3 10" id="KW-0963">Cytoplasm</keyword>
<evidence type="ECO:0000256" key="8">
    <source>
        <dbReference type="ARBA" id="ARBA00023146"/>
    </source>
</evidence>
<comment type="similarity">
    <text evidence="2 10">Belongs to the class-I aminoacyl-tRNA synthetase family.</text>
</comment>
<dbReference type="EC" id="6.1.1.6" evidence="10"/>
<comment type="catalytic activity">
    <reaction evidence="9 10">
        <text>tRNA(Lys) + L-lysine + ATP = L-lysyl-tRNA(Lys) + AMP + diphosphate</text>
        <dbReference type="Rhea" id="RHEA:20792"/>
        <dbReference type="Rhea" id="RHEA-COMP:9696"/>
        <dbReference type="Rhea" id="RHEA-COMP:9697"/>
        <dbReference type="ChEBI" id="CHEBI:30616"/>
        <dbReference type="ChEBI" id="CHEBI:32551"/>
        <dbReference type="ChEBI" id="CHEBI:33019"/>
        <dbReference type="ChEBI" id="CHEBI:78442"/>
        <dbReference type="ChEBI" id="CHEBI:78529"/>
        <dbReference type="ChEBI" id="CHEBI:456215"/>
        <dbReference type="EC" id="6.1.1.6"/>
    </reaction>
</comment>
<evidence type="ECO:0000256" key="10">
    <source>
        <dbReference type="HAMAP-Rule" id="MF_00177"/>
    </source>
</evidence>
<keyword evidence="6 10" id="KW-0067">ATP-binding</keyword>
<evidence type="ECO:0000313" key="11">
    <source>
        <dbReference type="EMBL" id="OHA34514.1"/>
    </source>
</evidence>
<evidence type="ECO:0000256" key="4">
    <source>
        <dbReference type="ARBA" id="ARBA00022598"/>
    </source>
</evidence>
<dbReference type="GO" id="GO:0005737">
    <property type="term" value="C:cytoplasm"/>
    <property type="evidence" value="ECO:0007669"/>
    <property type="project" value="UniProtKB-SubCell"/>
</dbReference>
<evidence type="ECO:0000256" key="3">
    <source>
        <dbReference type="ARBA" id="ARBA00022490"/>
    </source>
</evidence>
<dbReference type="InterPro" id="IPR014729">
    <property type="entry name" value="Rossmann-like_a/b/a_fold"/>
</dbReference>
<dbReference type="GO" id="GO:0005524">
    <property type="term" value="F:ATP binding"/>
    <property type="evidence" value="ECO:0007669"/>
    <property type="project" value="UniProtKB-UniRule"/>
</dbReference>
<accession>A0A1G2NEL8</accession>
<comment type="subcellular location">
    <subcellularLocation>
        <location evidence="1 10">Cytoplasm</location>
    </subcellularLocation>
</comment>
<comment type="caution">
    <text evidence="10">Lacks conserved residue(s) required for the propagation of feature annotation.</text>
</comment>
<keyword evidence="5 10" id="KW-0547">Nucleotide-binding</keyword>
<dbReference type="AlphaFoldDB" id="A0A1G2NEL8"/>
<comment type="caution">
    <text evidence="11">The sequence shown here is derived from an EMBL/GenBank/DDBJ whole genome shotgun (WGS) entry which is preliminary data.</text>
</comment>
<evidence type="ECO:0000256" key="5">
    <source>
        <dbReference type="ARBA" id="ARBA00022741"/>
    </source>
</evidence>
<evidence type="ECO:0000256" key="7">
    <source>
        <dbReference type="ARBA" id="ARBA00022917"/>
    </source>
</evidence>
<dbReference type="Gene3D" id="1.10.10.350">
    <property type="match status" value="1"/>
</dbReference>
<feature type="short sequence motif" description="'KMSKS' region" evidence="10">
    <location>
        <begin position="286"/>
        <end position="290"/>
    </location>
</feature>
<proteinExistence type="inferred from homology"/>
<dbReference type="InterPro" id="IPR002904">
    <property type="entry name" value="Lys-tRNA-ligase"/>
</dbReference>
<keyword evidence="4 10" id="KW-0436">Ligase</keyword>
<gene>
    <name evidence="10" type="primary">lysS</name>
    <name evidence="11" type="ORF">A2928_04300</name>
</gene>
<dbReference type="HAMAP" id="MF_00177">
    <property type="entry name" value="Lys_tRNA_synth_class1"/>
    <property type="match status" value="1"/>
</dbReference>
<dbReference type="EMBL" id="MHRX01000010">
    <property type="protein sequence ID" value="OHA34514.1"/>
    <property type="molecule type" value="Genomic_DNA"/>
</dbReference>
<dbReference type="GO" id="GO:0000049">
    <property type="term" value="F:tRNA binding"/>
    <property type="evidence" value="ECO:0007669"/>
    <property type="project" value="InterPro"/>
</dbReference>
<dbReference type="GO" id="GO:0004824">
    <property type="term" value="F:lysine-tRNA ligase activity"/>
    <property type="evidence" value="ECO:0007669"/>
    <property type="project" value="UniProtKB-UniRule"/>
</dbReference>
<dbReference type="STRING" id="1802319.A2928_04300"/>